<evidence type="ECO:0000256" key="1">
    <source>
        <dbReference type="SAM" id="MobiDB-lite"/>
    </source>
</evidence>
<accession>A0A518DLK1</accession>
<sequence length="444" mass="47171">MALVVLPPSAFAADDSPADPFGAGSPPTVPSGDPFAREPAHADPFGDPPAADPFGAGADPFGDAPPVKPSAKKPATPDPFGAGPANDDPFGTGQANPDPFDSSSSLVRPADNSRRSRVGQIPLLVIPDDASEKMEPFFLDDAANVSLRAALDKPFNIRVIEESLANVVEVMEDAFQIQIEIDTRALDGVGIGSDTPITISSYGRSLRATLNRILHELELTWCIVDETLLITTEDAAEDYQSVRVYPVSDLTVDALGERPLTPIGPCLAGWSGLNRVLLTETSTPGLDRLIEVATTVIDPETWSEVGGPGEIQALRQNGADFLVVAQTEATHRKLEQLLRSLRAVLNTPPAGSPAVKQAEVDPQAPRWVVYRLSPPAAAEAEKLVRLVQVVVEPDSWSETDATVEAALESLIVKQRPAAQQKIRGLLESLDALQTTGSQESAGKR</sequence>
<dbReference type="Proteomes" id="UP000317648">
    <property type="component" value="Chromosome"/>
</dbReference>
<feature type="compositionally biased region" description="Low complexity" evidence="1">
    <location>
        <begin position="52"/>
        <end position="65"/>
    </location>
</feature>
<reference evidence="2 3" key="1">
    <citation type="submission" date="2019-02" db="EMBL/GenBank/DDBJ databases">
        <title>Deep-cultivation of Planctomycetes and their phenomic and genomic characterization uncovers novel biology.</title>
        <authorList>
            <person name="Wiegand S."/>
            <person name="Jogler M."/>
            <person name="Boedeker C."/>
            <person name="Pinto D."/>
            <person name="Vollmers J."/>
            <person name="Rivas-Marin E."/>
            <person name="Kohn T."/>
            <person name="Peeters S.H."/>
            <person name="Heuer A."/>
            <person name="Rast P."/>
            <person name="Oberbeckmann S."/>
            <person name="Bunk B."/>
            <person name="Jeske O."/>
            <person name="Meyerdierks A."/>
            <person name="Storesund J.E."/>
            <person name="Kallscheuer N."/>
            <person name="Luecker S."/>
            <person name="Lage O.M."/>
            <person name="Pohl T."/>
            <person name="Merkel B.J."/>
            <person name="Hornburger P."/>
            <person name="Mueller R.-W."/>
            <person name="Bruemmer F."/>
            <person name="Labrenz M."/>
            <person name="Spormann A.M."/>
            <person name="Op den Camp H."/>
            <person name="Overmann J."/>
            <person name="Amann R."/>
            <person name="Jetten M.S.M."/>
            <person name="Mascher T."/>
            <person name="Medema M.H."/>
            <person name="Devos D.P."/>
            <person name="Kaster A.-K."/>
            <person name="Ovreas L."/>
            <person name="Rohde M."/>
            <person name="Galperin M.Y."/>
            <person name="Jogler C."/>
        </authorList>
    </citation>
    <scope>NUCLEOTIDE SEQUENCE [LARGE SCALE GENOMIC DNA]</scope>
    <source>
        <strain evidence="2 3">Pla85_3_4</strain>
    </source>
</reference>
<protein>
    <submittedName>
        <fullName evidence="2">Uncharacterized protein</fullName>
    </submittedName>
</protein>
<name>A0A518DLK1_9BACT</name>
<proteinExistence type="predicted"/>
<dbReference type="AlphaFoldDB" id="A0A518DLK1"/>
<feature type="compositionally biased region" description="Low complexity" evidence="1">
    <location>
        <begin position="7"/>
        <end position="24"/>
    </location>
</feature>
<evidence type="ECO:0000313" key="2">
    <source>
        <dbReference type="EMBL" id="QDU92706.1"/>
    </source>
</evidence>
<dbReference type="EMBL" id="CP036433">
    <property type="protein sequence ID" value="QDU92706.1"/>
    <property type="molecule type" value="Genomic_DNA"/>
</dbReference>
<dbReference type="KEGG" id="lcre:Pla8534_04540"/>
<evidence type="ECO:0000313" key="3">
    <source>
        <dbReference type="Proteomes" id="UP000317648"/>
    </source>
</evidence>
<feature type="region of interest" description="Disordered" evidence="1">
    <location>
        <begin position="1"/>
        <end position="114"/>
    </location>
</feature>
<organism evidence="2 3">
    <name type="scientific">Lignipirellula cremea</name>
    <dbReference type="NCBI Taxonomy" id="2528010"/>
    <lineage>
        <taxon>Bacteria</taxon>
        <taxon>Pseudomonadati</taxon>
        <taxon>Planctomycetota</taxon>
        <taxon>Planctomycetia</taxon>
        <taxon>Pirellulales</taxon>
        <taxon>Pirellulaceae</taxon>
        <taxon>Lignipirellula</taxon>
    </lineage>
</organism>
<gene>
    <name evidence="2" type="ORF">Pla8534_04540</name>
</gene>
<keyword evidence="3" id="KW-1185">Reference proteome</keyword>